<dbReference type="CDD" id="cd00405">
    <property type="entry name" value="PRAI"/>
    <property type="match status" value="1"/>
</dbReference>
<dbReference type="GO" id="GO:0000162">
    <property type="term" value="P:L-tryptophan biosynthetic process"/>
    <property type="evidence" value="ECO:0007669"/>
    <property type="project" value="UniProtKB-UniRule"/>
</dbReference>
<evidence type="ECO:0000256" key="6">
    <source>
        <dbReference type="ARBA" id="ARBA00022822"/>
    </source>
</evidence>
<dbReference type="EC" id="5.3.1.24" evidence="3 9"/>
<comment type="pathway">
    <text evidence="2 9">Amino-acid biosynthesis; L-tryptophan biosynthesis; L-tryptophan from chorismate: step 3/5.</text>
</comment>
<organism evidence="11 12">
    <name type="scientific">Solilutibacter tolerans</name>
    <dbReference type="NCBI Taxonomy" id="1604334"/>
    <lineage>
        <taxon>Bacteria</taxon>
        <taxon>Pseudomonadati</taxon>
        <taxon>Pseudomonadota</taxon>
        <taxon>Gammaproteobacteria</taxon>
        <taxon>Lysobacterales</taxon>
        <taxon>Lysobacteraceae</taxon>
        <taxon>Solilutibacter</taxon>
    </lineage>
</organism>
<dbReference type="HAMAP" id="MF_00135">
    <property type="entry name" value="PRAI"/>
    <property type="match status" value="1"/>
</dbReference>
<dbReference type="SUPFAM" id="SSF51366">
    <property type="entry name" value="Ribulose-phoshate binding barrel"/>
    <property type="match status" value="1"/>
</dbReference>
<name>A0A1N6VTR9_9GAMM</name>
<dbReference type="Proteomes" id="UP000241788">
    <property type="component" value="Unassembled WGS sequence"/>
</dbReference>
<dbReference type="NCBIfam" id="NF002296">
    <property type="entry name" value="PRK01222.1-2"/>
    <property type="match status" value="1"/>
</dbReference>
<evidence type="ECO:0000256" key="8">
    <source>
        <dbReference type="ARBA" id="ARBA00023235"/>
    </source>
</evidence>
<dbReference type="UniPathway" id="UPA00035">
    <property type="reaction ID" value="UER00042"/>
</dbReference>
<evidence type="ECO:0000313" key="11">
    <source>
        <dbReference type="EMBL" id="SIQ81168.1"/>
    </source>
</evidence>
<dbReference type="AlphaFoldDB" id="A0A1N6VTR9"/>
<evidence type="ECO:0000256" key="9">
    <source>
        <dbReference type="HAMAP-Rule" id="MF_00135"/>
    </source>
</evidence>
<reference evidence="12" key="1">
    <citation type="submission" date="2017-01" db="EMBL/GenBank/DDBJ databases">
        <authorList>
            <person name="Varghese N."/>
            <person name="Submissions S."/>
        </authorList>
    </citation>
    <scope>NUCLEOTIDE SEQUENCE [LARGE SCALE GENOMIC DNA]</scope>
    <source>
        <strain evidence="12">UM1</strain>
    </source>
</reference>
<proteinExistence type="inferred from homology"/>
<evidence type="ECO:0000256" key="4">
    <source>
        <dbReference type="ARBA" id="ARBA00022272"/>
    </source>
</evidence>
<accession>A0A1N6VTR9</accession>
<evidence type="ECO:0000256" key="1">
    <source>
        <dbReference type="ARBA" id="ARBA00001164"/>
    </source>
</evidence>
<evidence type="ECO:0000256" key="3">
    <source>
        <dbReference type="ARBA" id="ARBA00012572"/>
    </source>
</evidence>
<dbReference type="InterPro" id="IPR044643">
    <property type="entry name" value="TrpF_fam"/>
</dbReference>
<keyword evidence="6 9" id="KW-0822">Tryptophan biosynthesis</keyword>
<evidence type="ECO:0000313" key="12">
    <source>
        <dbReference type="Proteomes" id="UP000241788"/>
    </source>
</evidence>
<dbReference type="RefSeq" id="WP_076587544.1">
    <property type="nucleotide sequence ID" value="NZ_FTLW01000004.1"/>
</dbReference>
<dbReference type="PANTHER" id="PTHR42894:SF1">
    <property type="entry name" value="N-(5'-PHOSPHORIBOSYL)ANTHRANILATE ISOMERASE"/>
    <property type="match status" value="1"/>
</dbReference>
<dbReference type="EMBL" id="FTLW01000004">
    <property type="protein sequence ID" value="SIQ81168.1"/>
    <property type="molecule type" value="Genomic_DNA"/>
</dbReference>
<protein>
    <recommendedName>
        <fullName evidence="4 9">N-(5'-phosphoribosyl)anthranilate isomerase</fullName>
        <shortName evidence="9">PRAI</shortName>
        <ecNumber evidence="3 9">5.3.1.24</ecNumber>
    </recommendedName>
</protein>
<comment type="catalytic activity">
    <reaction evidence="1 9">
        <text>N-(5-phospho-beta-D-ribosyl)anthranilate = 1-(2-carboxyphenylamino)-1-deoxy-D-ribulose 5-phosphate</text>
        <dbReference type="Rhea" id="RHEA:21540"/>
        <dbReference type="ChEBI" id="CHEBI:18277"/>
        <dbReference type="ChEBI" id="CHEBI:58613"/>
        <dbReference type="EC" id="5.3.1.24"/>
    </reaction>
</comment>
<evidence type="ECO:0000256" key="7">
    <source>
        <dbReference type="ARBA" id="ARBA00023141"/>
    </source>
</evidence>
<dbReference type="Pfam" id="PF00697">
    <property type="entry name" value="PRAI"/>
    <property type="match status" value="1"/>
</dbReference>
<dbReference type="PANTHER" id="PTHR42894">
    <property type="entry name" value="N-(5'-PHOSPHORIBOSYL)ANTHRANILATE ISOMERASE"/>
    <property type="match status" value="1"/>
</dbReference>
<dbReference type="GO" id="GO:0004640">
    <property type="term" value="F:phosphoribosylanthranilate isomerase activity"/>
    <property type="evidence" value="ECO:0007669"/>
    <property type="project" value="UniProtKB-UniRule"/>
</dbReference>
<evidence type="ECO:0000259" key="10">
    <source>
        <dbReference type="Pfam" id="PF00697"/>
    </source>
</evidence>
<feature type="domain" description="N-(5'phosphoribosyl) anthranilate isomerase (PRAI)" evidence="10">
    <location>
        <begin position="11"/>
        <end position="208"/>
    </location>
</feature>
<evidence type="ECO:0000256" key="2">
    <source>
        <dbReference type="ARBA" id="ARBA00004664"/>
    </source>
</evidence>
<keyword evidence="5 9" id="KW-0028">Amino-acid biosynthesis</keyword>
<dbReference type="OrthoDB" id="9796196at2"/>
<dbReference type="InterPro" id="IPR001240">
    <property type="entry name" value="PRAI_dom"/>
</dbReference>
<dbReference type="Gene3D" id="3.20.20.70">
    <property type="entry name" value="Aldolase class I"/>
    <property type="match status" value="1"/>
</dbReference>
<keyword evidence="12" id="KW-1185">Reference proteome</keyword>
<keyword evidence="7 9" id="KW-0057">Aromatic amino acid biosynthesis</keyword>
<keyword evidence="8 9" id="KW-0413">Isomerase</keyword>
<dbReference type="STRING" id="1604334.SAMN05421546_1874"/>
<dbReference type="InterPro" id="IPR011060">
    <property type="entry name" value="RibuloseP-bd_barrel"/>
</dbReference>
<sequence length="233" mass="25108">MKTASVRTRIKFCGMTRAGDVRLACELGVDAIGLVFAEGSPRKLQVEESRALRQAVAPLVNVVALFRDNPPEQVREIVRLLRPGALQFHGDEEDAFCRSFGIPYLKAIPMGGDGESADVRLLHARFPHAAAFLFDGHLAGEQGGSGQVFDWQRLPNDTTKPVMVAGGLTAENVHGLVTGRAPWAVDVASGIESAPGVKDGDKMRAFVAEVHRADCENEHESGYRWPTPGHCGG</sequence>
<dbReference type="InterPro" id="IPR013785">
    <property type="entry name" value="Aldolase_TIM"/>
</dbReference>
<gene>
    <name evidence="9" type="primary">trpF</name>
    <name evidence="11" type="ORF">SAMN05421546_1874</name>
</gene>
<evidence type="ECO:0000256" key="5">
    <source>
        <dbReference type="ARBA" id="ARBA00022605"/>
    </source>
</evidence>
<comment type="similarity">
    <text evidence="9">Belongs to the TrpF family.</text>
</comment>